<dbReference type="SUPFAM" id="SSF46785">
    <property type="entry name" value="Winged helix' DNA-binding domain"/>
    <property type="match status" value="1"/>
</dbReference>
<evidence type="ECO:0000313" key="7">
    <source>
        <dbReference type="Proteomes" id="UP001524547"/>
    </source>
</evidence>
<dbReference type="PROSITE" id="PS50931">
    <property type="entry name" value="HTH_LYSR"/>
    <property type="match status" value="1"/>
</dbReference>
<dbReference type="Pfam" id="PF00126">
    <property type="entry name" value="HTH_1"/>
    <property type="match status" value="1"/>
</dbReference>
<evidence type="ECO:0000256" key="1">
    <source>
        <dbReference type="ARBA" id="ARBA00009437"/>
    </source>
</evidence>
<evidence type="ECO:0000256" key="3">
    <source>
        <dbReference type="ARBA" id="ARBA00023125"/>
    </source>
</evidence>
<evidence type="ECO:0000256" key="2">
    <source>
        <dbReference type="ARBA" id="ARBA00023015"/>
    </source>
</evidence>
<keyword evidence="4" id="KW-0804">Transcription</keyword>
<dbReference type="Gene3D" id="1.10.10.10">
    <property type="entry name" value="Winged helix-like DNA-binding domain superfamily/Winged helix DNA-binding domain"/>
    <property type="match status" value="1"/>
</dbReference>
<accession>A0ABT1VUN1</accession>
<evidence type="ECO:0000313" key="6">
    <source>
        <dbReference type="EMBL" id="MCQ8240054.1"/>
    </source>
</evidence>
<dbReference type="InterPro" id="IPR005119">
    <property type="entry name" value="LysR_subst-bd"/>
</dbReference>
<gene>
    <name evidence="6" type="ORF">NFI88_04265</name>
</gene>
<evidence type="ECO:0000259" key="5">
    <source>
        <dbReference type="PROSITE" id="PS50931"/>
    </source>
</evidence>
<dbReference type="SUPFAM" id="SSF53850">
    <property type="entry name" value="Periplasmic binding protein-like II"/>
    <property type="match status" value="1"/>
</dbReference>
<comment type="similarity">
    <text evidence="1">Belongs to the LysR transcriptional regulatory family.</text>
</comment>
<keyword evidence="3" id="KW-0238">DNA-binding</keyword>
<evidence type="ECO:0000256" key="4">
    <source>
        <dbReference type="ARBA" id="ARBA00023163"/>
    </source>
</evidence>
<dbReference type="CDD" id="cd05466">
    <property type="entry name" value="PBP2_LTTR_substrate"/>
    <property type="match status" value="1"/>
</dbReference>
<feature type="domain" description="HTH lysR-type" evidence="5">
    <location>
        <begin position="5"/>
        <end position="62"/>
    </location>
</feature>
<organism evidence="6 7">
    <name type="scientific">Rhizosaccharibacter radicis</name>
    <dbReference type="NCBI Taxonomy" id="2782605"/>
    <lineage>
        <taxon>Bacteria</taxon>
        <taxon>Pseudomonadati</taxon>
        <taxon>Pseudomonadota</taxon>
        <taxon>Alphaproteobacteria</taxon>
        <taxon>Acetobacterales</taxon>
        <taxon>Acetobacteraceae</taxon>
        <taxon>Rhizosaccharibacter</taxon>
    </lineage>
</organism>
<dbReference type="PANTHER" id="PTHR30346">
    <property type="entry name" value="TRANSCRIPTIONAL DUAL REGULATOR HCAR-RELATED"/>
    <property type="match status" value="1"/>
</dbReference>
<dbReference type="InterPro" id="IPR000847">
    <property type="entry name" value="LysR_HTH_N"/>
</dbReference>
<dbReference type="Gene3D" id="3.40.190.290">
    <property type="match status" value="1"/>
</dbReference>
<name>A0ABT1VUN1_9PROT</name>
<keyword evidence="7" id="KW-1185">Reference proteome</keyword>
<dbReference type="InterPro" id="IPR036388">
    <property type="entry name" value="WH-like_DNA-bd_sf"/>
</dbReference>
<dbReference type="EMBL" id="JAMZEJ010000002">
    <property type="protein sequence ID" value="MCQ8240054.1"/>
    <property type="molecule type" value="Genomic_DNA"/>
</dbReference>
<reference evidence="6 7" key="1">
    <citation type="submission" date="2022-06" db="EMBL/GenBank/DDBJ databases">
        <title>Rhizosaccharibacter gen. nov. sp. nov. KSS12, endophytic bacteria isolated from sugarcane.</title>
        <authorList>
            <person name="Pitiwittayakul N."/>
        </authorList>
    </citation>
    <scope>NUCLEOTIDE SEQUENCE [LARGE SCALE GENOMIC DNA]</scope>
    <source>
        <strain evidence="6 7">KSS12</strain>
    </source>
</reference>
<dbReference type="PANTHER" id="PTHR30346:SF0">
    <property type="entry name" value="HCA OPERON TRANSCRIPTIONAL ACTIVATOR HCAR"/>
    <property type="match status" value="1"/>
</dbReference>
<proteinExistence type="inferred from homology"/>
<keyword evidence="2" id="KW-0805">Transcription regulation</keyword>
<dbReference type="InterPro" id="IPR036390">
    <property type="entry name" value="WH_DNA-bd_sf"/>
</dbReference>
<dbReference type="Proteomes" id="UP001524547">
    <property type="component" value="Unassembled WGS sequence"/>
</dbReference>
<protein>
    <submittedName>
        <fullName evidence="6">LysR family transcriptional regulator</fullName>
    </submittedName>
</protein>
<sequence length="287" mass="31660">MEQAVDWDDLRVVLAIAREGSLRGAARVLGQSQPTMGRRLRSFETRLGRPLFQRTADGFLLTDDGSAVLLHAERVEQEVLALDRRLAGQDGQLDGTLRVTSSDWFATHVLAPVLCEFATLQPRVIVETITGNRVLSLSRREADLAFRTMPFDEPEVVSRRLARIEYAAYLSSGLPHPRAGDGTGTALITSDTAFAGRPEAVWIRRTLPNAHIVSRSSNRDVQAHLCAMGIGLAVLPRPVGDKLDGVERIDLGAEPPLRHAWIGYHRDLGRSKRLRALLDLSIGRLAR</sequence>
<dbReference type="RefSeq" id="WP_422918784.1">
    <property type="nucleotide sequence ID" value="NZ_JAMZEJ010000002.1"/>
</dbReference>
<comment type="caution">
    <text evidence="6">The sequence shown here is derived from an EMBL/GenBank/DDBJ whole genome shotgun (WGS) entry which is preliminary data.</text>
</comment>
<dbReference type="Pfam" id="PF03466">
    <property type="entry name" value="LysR_substrate"/>
    <property type="match status" value="1"/>
</dbReference>